<dbReference type="RefSeq" id="WP_076087563.1">
    <property type="nucleotide sequence ID" value="NZ_CP019070.1"/>
</dbReference>
<dbReference type="OrthoDB" id="9807414at2"/>
<dbReference type="AlphaFoldDB" id="A0A1P8KNL6"/>
<keyword evidence="3" id="KW-1185">Reference proteome</keyword>
<evidence type="ECO:0000313" key="2">
    <source>
        <dbReference type="EMBL" id="APW66140.1"/>
    </source>
</evidence>
<name>A0A1P8KNL6_9BACT</name>
<dbReference type="InterPro" id="IPR055259">
    <property type="entry name" value="YkvP/CgeB_Glyco_trans-like"/>
</dbReference>
<organism evidence="2 3">
    <name type="scientific">Poseidonibacter parvus</name>
    <dbReference type="NCBI Taxonomy" id="1850254"/>
    <lineage>
        <taxon>Bacteria</taxon>
        <taxon>Pseudomonadati</taxon>
        <taxon>Campylobacterota</taxon>
        <taxon>Epsilonproteobacteria</taxon>
        <taxon>Campylobacterales</taxon>
        <taxon>Arcobacteraceae</taxon>
        <taxon>Poseidonibacter</taxon>
    </lineage>
</organism>
<proteinExistence type="predicted"/>
<evidence type="ECO:0000313" key="3">
    <source>
        <dbReference type="Proteomes" id="UP000186074"/>
    </source>
</evidence>
<gene>
    <name evidence="2" type="ORF">LPB137_09875</name>
</gene>
<feature type="domain" description="Spore protein YkvP/CgeB glycosyl transferase-like" evidence="1">
    <location>
        <begin position="197"/>
        <end position="313"/>
    </location>
</feature>
<dbReference type="EMBL" id="CP019070">
    <property type="protein sequence ID" value="APW66140.1"/>
    <property type="molecule type" value="Genomic_DNA"/>
</dbReference>
<dbReference type="Proteomes" id="UP000186074">
    <property type="component" value="Chromosome"/>
</dbReference>
<reference evidence="2 3" key="1">
    <citation type="submission" date="2017-01" db="EMBL/GenBank/DDBJ databases">
        <title>Genome sequencing of Arcobacter sp. LPB0137.</title>
        <authorList>
            <person name="Lee G.-W."/>
            <person name="Yi H."/>
        </authorList>
    </citation>
    <scope>NUCLEOTIDE SEQUENCE [LARGE SCALE GENOMIC DNA]</scope>
    <source>
        <strain evidence="2 3">LPB0137</strain>
    </source>
</reference>
<evidence type="ECO:0000259" key="1">
    <source>
        <dbReference type="Pfam" id="PF13524"/>
    </source>
</evidence>
<dbReference type="Pfam" id="PF13524">
    <property type="entry name" value="Glyco_trans_1_2"/>
    <property type="match status" value="1"/>
</dbReference>
<accession>A0A1P8KNL6</accession>
<sequence length="353" mass="41725">MNNLRILHCANFSTFKNGEAYYSMDRKISHGFIQNGHMVYEFSYRDIAKAQRFLGLKKRSIEKMNKDLVDHCINIRPNILLLGKCELVSLESLEKIKKLLPDIKIIQWYVDFINKENNDFFSKFKYIDVFLQTTGTGLLELSKKYKNTIFSYIPNITDPNFDVNIDIKKEYDVLYIARDHKEDNRYKFALLLNEFCKKENINLKMYGSLGNPYVFGNDYYKEISKARIAINFNREDLIDTYNHNKILGTSDRMNHFIGSKTCTFSPKIIDLDKLYKDNEHVVYFESSKECFEKLLKILNDESYNNIASDGQLKAYEISNSKRVTNYMLNLINNNEIDENIEWKDYVFYDGKKI</sequence>
<dbReference type="KEGG" id="alp:LPB137_09875"/>
<protein>
    <recommendedName>
        <fullName evidence="1">Spore protein YkvP/CgeB glycosyl transferase-like domain-containing protein</fullName>
    </recommendedName>
</protein>
<dbReference type="STRING" id="1850254.LPB137_09875"/>